<name>A0AAE0JVI4_9PEZI</name>
<comment type="caution">
    <text evidence="3">The sequence shown here is derived from an EMBL/GenBank/DDBJ whole genome shotgun (WGS) entry which is preliminary data.</text>
</comment>
<accession>A0AAE0JVI4</accession>
<dbReference type="Proteomes" id="UP001287356">
    <property type="component" value="Unassembled WGS sequence"/>
</dbReference>
<proteinExistence type="predicted"/>
<feature type="chain" id="PRO_5042100811" evidence="2">
    <location>
        <begin position="20"/>
        <end position="214"/>
    </location>
</feature>
<keyword evidence="2" id="KW-0732">Signal</keyword>
<evidence type="ECO:0000256" key="1">
    <source>
        <dbReference type="SAM" id="MobiDB-lite"/>
    </source>
</evidence>
<gene>
    <name evidence="3" type="ORF">B0T24DRAFT_598167</name>
</gene>
<feature type="signal peptide" evidence="2">
    <location>
        <begin position="1"/>
        <end position="19"/>
    </location>
</feature>
<evidence type="ECO:0000256" key="2">
    <source>
        <dbReference type="SAM" id="SignalP"/>
    </source>
</evidence>
<dbReference type="AlphaFoldDB" id="A0AAE0JVI4"/>
<feature type="compositionally biased region" description="Basic and acidic residues" evidence="1">
    <location>
        <begin position="130"/>
        <end position="140"/>
    </location>
</feature>
<feature type="compositionally biased region" description="Polar residues" evidence="1">
    <location>
        <begin position="143"/>
        <end position="152"/>
    </location>
</feature>
<reference evidence="3" key="2">
    <citation type="submission" date="2023-06" db="EMBL/GenBank/DDBJ databases">
        <authorList>
            <consortium name="Lawrence Berkeley National Laboratory"/>
            <person name="Haridas S."/>
            <person name="Hensen N."/>
            <person name="Bonometti L."/>
            <person name="Westerberg I."/>
            <person name="Brannstrom I.O."/>
            <person name="Guillou S."/>
            <person name="Cros-Aarteil S."/>
            <person name="Calhoun S."/>
            <person name="Kuo A."/>
            <person name="Mondo S."/>
            <person name="Pangilinan J."/>
            <person name="Riley R."/>
            <person name="Labutti K."/>
            <person name="Andreopoulos B."/>
            <person name="Lipzen A."/>
            <person name="Chen C."/>
            <person name="Yanf M."/>
            <person name="Daum C."/>
            <person name="Ng V."/>
            <person name="Clum A."/>
            <person name="Steindorff A."/>
            <person name="Ohm R."/>
            <person name="Martin F."/>
            <person name="Silar P."/>
            <person name="Natvig D."/>
            <person name="Lalanne C."/>
            <person name="Gautier V."/>
            <person name="Ament-Velasquez S.L."/>
            <person name="Kruys A."/>
            <person name="Hutchinson M.I."/>
            <person name="Powell A.J."/>
            <person name="Barry K."/>
            <person name="Miller A.N."/>
            <person name="Grigoriev I.V."/>
            <person name="Debuchy R."/>
            <person name="Gladieux P."/>
            <person name="Thoren M.H."/>
            <person name="Johannesson H."/>
        </authorList>
    </citation>
    <scope>NUCLEOTIDE SEQUENCE</scope>
    <source>
        <strain evidence="3">CBS 958.72</strain>
    </source>
</reference>
<evidence type="ECO:0000313" key="4">
    <source>
        <dbReference type="Proteomes" id="UP001287356"/>
    </source>
</evidence>
<reference evidence="3" key="1">
    <citation type="journal article" date="2023" name="Mol. Phylogenet. Evol.">
        <title>Genome-scale phylogeny and comparative genomics of the fungal order Sordariales.</title>
        <authorList>
            <person name="Hensen N."/>
            <person name="Bonometti L."/>
            <person name="Westerberg I."/>
            <person name="Brannstrom I.O."/>
            <person name="Guillou S."/>
            <person name="Cros-Aarteil S."/>
            <person name="Calhoun S."/>
            <person name="Haridas S."/>
            <person name="Kuo A."/>
            <person name="Mondo S."/>
            <person name="Pangilinan J."/>
            <person name="Riley R."/>
            <person name="LaButti K."/>
            <person name="Andreopoulos B."/>
            <person name="Lipzen A."/>
            <person name="Chen C."/>
            <person name="Yan M."/>
            <person name="Daum C."/>
            <person name="Ng V."/>
            <person name="Clum A."/>
            <person name="Steindorff A."/>
            <person name="Ohm R.A."/>
            <person name="Martin F."/>
            <person name="Silar P."/>
            <person name="Natvig D.O."/>
            <person name="Lalanne C."/>
            <person name="Gautier V."/>
            <person name="Ament-Velasquez S.L."/>
            <person name="Kruys A."/>
            <person name="Hutchinson M.I."/>
            <person name="Powell A.J."/>
            <person name="Barry K."/>
            <person name="Miller A.N."/>
            <person name="Grigoriev I.V."/>
            <person name="Debuchy R."/>
            <person name="Gladieux P."/>
            <person name="Hiltunen Thoren M."/>
            <person name="Johannesson H."/>
        </authorList>
    </citation>
    <scope>NUCLEOTIDE SEQUENCE</scope>
    <source>
        <strain evidence="3">CBS 958.72</strain>
    </source>
</reference>
<organism evidence="3 4">
    <name type="scientific">Lasiosphaeria ovina</name>
    <dbReference type="NCBI Taxonomy" id="92902"/>
    <lineage>
        <taxon>Eukaryota</taxon>
        <taxon>Fungi</taxon>
        <taxon>Dikarya</taxon>
        <taxon>Ascomycota</taxon>
        <taxon>Pezizomycotina</taxon>
        <taxon>Sordariomycetes</taxon>
        <taxon>Sordariomycetidae</taxon>
        <taxon>Sordariales</taxon>
        <taxon>Lasiosphaeriaceae</taxon>
        <taxon>Lasiosphaeria</taxon>
    </lineage>
</organism>
<feature type="compositionally biased region" description="Polar residues" evidence="1">
    <location>
        <begin position="113"/>
        <end position="129"/>
    </location>
</feature>
<evidence type="ECO:0000313" key="3">
    <source>
        <dbReference type="EMBL" id="KAK3364837.1"/>
    </source>
</evidence>
<keyword evidence="4" id="KW-1185">Reference proteome</keyword>
<sequence>MGTCVVLCAVLQPLVMLDGEMLQHGPLNLREVRTQPSESTQDVAEDVPVEASPDIPGSTTSRPPGGDGIKSGEATSIPVSGDRTANDGPESESHDCLSDDDSPPPPKRRRITMGSSRDSLNARFASTKSLRQERHGEKPTAKPSANSHEASNNIISRKRWRLCLKMTHQHRKRAIFSRKRWFLCLMTQRQMMKHQISPCLCQLVALKGPTGWTV</sequence>
<dbReference type="EMBL" id="JAULSN010000009">
    <property type="protein sequence ID" value="KAK3364837.1"/>
    <property type="molecule type" value="Genomic_DNA"/>
</dbReference>
<feature type="region of interest" description="Disordered" evidence="1">
    <location>
        <begin position="33"/>
        <end position="152"/>
    </location>
</feature>
<protein>
    <submittedName>
        <fullName evidence="3">Uncharacterized protein</fullName>
    </submittedName>
</protein>